<name>A0ACD5YHZ6_AVESA</name>
<reference evidence="1" key="1">
    <citation type="submission" date="2021-05" db="EMBL/GenBank/DDBJ databases">
        <authorList>
            <person name="Scholz U."/>
            <person name="Mascher M."/>
            <person name="Fiebig A."/>
        </authorList>
    </citation>
    <scope>NUCLEOTIDE SEQUENCE [LARGE SCALE GENOMIC DNA]</scope>
</reference>
<proteinExistence type="predicted"/>
<dbReference type="EnsemblPlants" id="AVESA.00010b.r2.5DG0964840.1">
    <property type="protein sequence ID" value="AVESA.00010b.r2.5DG0964840.1.CDS.1"/>
    <property type="gene ID" value="AVESA.00010b.r2.5DG0964840"/>
</dbReference>
<evidence type="ECO:0000313" key="1">
    <source>
        <dbReference type="EnsemblPlants" id="AVESA.00010b.r2.5DG0964840.1.CDS.1"/>
    </source>
</evidence>
<organism evidence="1 2">
    <name type="scientific">Avena sativa</name>
    <name type="common">Oat</name>
    <dbReference type="NCBI Taxonomy" id="4498"/>
    <lineage>
        <taxon>Eukaryota</taxon>
        <taxon>Viridiplantae</taxon>
        <taxon>Streptophyta</taxon>
        <taxon>Embryophyta</taxon>
        <taxon>Tracheophyta</taxon>
        <taxon>Spermatophyta</taxon>
        <taxon>Magnoliopsida</taxon>
        <taxon>Liliopsida</taxon>
        <taxon>Poales</taxon>
        <taxon>Poaceae</taxon>
        <taxon>BOP clade</taxon>
        <taxon>Pooideae</taxon>
        <taxon>Poodae</taxon>
        <taxon>Poeae</taxon>
        <taxon>Poeae Chloroplast Group 1 (Aveneae type)</taxon>
        <taxon>Aveninae</taxon>
        <taxon>Avena</taxon>
    </lineage>
</organism>
<sequence length="127" mass="14087">MIDNSVLAKAVASKKLDTDLLHWNYRDTLAVILNSLTTLQAKVFHISRNVNGIAHSCANQVLRYPLGSPIYECTSSAHSKPLCHVLSRIQISNWQGFVIHSVTFVEPFTEFGASSSSPCSKKKKSKR</sequence>
<evidence type="ECO:0000313" key="2">
    <source>
        <dbReference type="Proteomes" id="UP001732700"/>
    </source>
</evidence>
<dbReference type="Proteomes" id="UP001732700">
    <property type="component" value="Chromosome 5D"/>
</dbReference>
<protein>
    <submittedName>
        <fullName evidence="1">Uncharacterized protein</fullName>
    </submittedName>
</protein>
<keyword evidence="2" id="KW-1185">Reference proteome</keyword>
<accession>A0ACD5YHZ6</accession>
<reference evidence="1" key="2">
    <citation type="submission" date="2025-09" db="UniProtKB">
        <authorList>
            <consortium name="EnsemblPlants"/>
        </authorList>
    </citation>
    <scope>IDENTIFICATION</scope>
</reference>